<keyword evidence="1 6" id="KW-0479">Metal-binding</keyword>
<evidence type="ECO:0000256" key="4">
    <source>
        <dbReference type="ARBA" id="ARBA00023004"/>
    </source>
</evidence>
<dbReference type="Gene3D" id="3.40.50.300">
    <property type="entry name" value="P-loop containing nucleotide triphosphate hydrolases"/>
    <property type="match status" value="1"/>
</dbReference>
<dbReference type="InterPro" id="IPR033756">
    <property type="entry name" value="YlxH/NBP35"/>
</dbReference>
<dbReference type="PANTHER" id="PTHR42961:SF2">
    <property type="entry name" value="IRON-SULFUR PROTEIN NUBPL"/>
    <property type="match status" value="1"/>
</dbReference>
<dbReference type="CDD" id="cd02037">
    <property type="entry name" value="Mrp_NBP35"/>
    <property type="match status" value="1"/>
</dbReference>
<dbReference type="InterPro" id="IPR027417">
    <property type="entry name" value="P-loop_NTPase"/>
</dbReference>
<comment type="caution">
    <text evidence="7">The sequence shown here is derived from an EMBL/GenBank/DDBJ whole genome shotgun (WGS) entry which is preliminary data.</text>
</comment>
<reference evidence="7 8" key="1">
    <citation type="submission" date="2006-01" db="EMBL/GenBank/DDBJ databases">
        <authorList>
            <person name="Brettar I."/>
            <person name="Hofle M."/>
            <person name="Ferriera S."/>
            <person name="Johnson J."/>
            <person name="Kravitz S."/>
            <person name="Halpern A."/>
            <person name="Remington K."/>
            <person name="Beeson K."/>
            <person name="Tran B."/>
            <person name="Rogers Y.-H."/>
            <person name="Friedman R."/>
            <person name="Venter J.C."/>
        </authorList>
    </citation>
    <scope>NUCLEOTIDE SEQUENCE [LARGE SCALE GENOMIC DNA]</scope>
    <source>
        <strain evidence="7 8">OS145</strain>
    </source>
</reference>
<keyword evidence="4 6" id="KW-0408">Iron</keyword>
<sequence>MKSFSAKNEQLAALLSDLAHPACEHGIPTDWLCIDHDAQAVELTFPFAIEKSSLLNAINDDAELRTWTWTIKFQVQRLANSKPDQPMKTGNVIVVSSGKGGVGKSSVSASLGIALSRMGARVGLLDADIYGPSIPTMLGQPDHKLEVKNDKFQPIQYEDLVANSIGYLVDDNDATIWRGPMASRALQQLFNDTDWGLLDYLIVDMPPGTGDIQLTMAQQLPVTGAVVVTTPQNVALKDAEKGVGMFERLEIPLIGVLENMSYFECGHCGTQSHLFGQGGGLKLAHRHAVAELGQWPLTPEFGAQLDALQKQHQLELTEIQRHTAQRVVAELYYLKSHSAKN</sequence>
<evidence type="ECO:0000256" key="5">
    <source>
        <dbReference type="ARBA" id="ARBA00023014"/>
    </source>
</evidence>
<dbReference type="HAMAP" id="MF_02040">
    <property type="entry name" value="Mrp_NBP35"/>
    <property type="match status" value="1"/>
</dbReference>
<keyword evidence="3 6" id="KW-0067">ATP-binding</keyword>
<keyword evidence="5 6" id="KW-0411">Iron-sulfur</keyword>
<evidence type="ECO:0000256" key="2">
    <source>
        <dbReference type="ARBA" id="ARBA00022741"/>
    </source>
</evidence>
<dbReference type="PANTHER" id="PTHR42961">
    <property type="entry name" value="IRON-SULFUR PROTEIN NUBPL"/>
    <property type="match status" value="1"/>
</dbReference>
<comment type="subunit">
    <text evidence="6">Homodimer.</text>
</comment>
<dbReference type="Proteomes" id="UP000016543">
    <property type="component" value="Unassembled WGS sequence"/>
</dbReference>
<dbReference type="Pfam" id="PF10609">
    <property type="entry name" value="ParA"/>
    <property type="match status" value="1"/>
</dbReference>
<dbReference type="PROSITE" id="PS01215">
    <property type="entry name" value="MRP"/>
    <property type="match status" value="1"/>
</dbReference>
<evidence type="ECO:0000256" key="1">
    <source>
        <dbReference type="ARBA" id="ARBA00022723"/>
    </source>
</evidence>
<comment type="function">
    <text evidence="6">Binds and transfers iron-sulfur (Fe-S) clusters to target apoproteins. Can hydrolyze ATP.</text>
</comment>
<evidence type="ECO:0000313" key="8">
    <source>
        <dbReference type="Proteomes" id="UP000016543"/>
    </source>
</evidence>
<organism evidence="7 8">
    <name type="scientific">Idiomarina baltica OS145</name>
    <dbReference type="NCBI Taxonomy" id="314276"/>
    <lineage>
        <taxon>Bacteria</taxon>
        <taxon>Pseudomonadati</taxon>
        <taxon>Pseudomonadota</taxon>
        <taxon>Gammaproteobacteria</taxon>
        <taxon>Alteromonadales</taxon>
        <taxon>Idiomarinaceae</taxon>
        <taxon>Idiomarina</taxon>
    </lineage>
</organism>
<proteinExistence type="inferred from homology"/>
<dbReference type="InterPro" id="IPR019591">
    <property type="entry name" value="Mrp/NBP35_ATP-bd"/>
</dbReference>
<feature type="binding site" evidence="6">
    <location>
        <begin position="98"/>
        <end position="105"/>
    </location>
    <ligand>
        <name>ATP</name>
        <dbReference type="ChEBI" id="CHEBI:30616"/>
    </ligand>
</feature>
<gene>
    <name evidence="7" type="ORF">OS145_07077</name>
</gene>
<keyword evidence="6" id="KW-0378">Hydrolase</keyword>
<dbReference type="RefSeq" id="WP_006955997.1">
    <property type="nucleotide sequence ID" value="NZ_CH672406.1"/>
</dbReference>
<keyword evidence="2 6" id="KW-0547">Nucleotide-binding</keyword>
<protein>
    <recommendedName>
        <fullName evidence="6">Iron-sulfur cluster carrier protein</fullName>
    </recommendedName>
</protein>
<evidence type="ECO:0000256" key="3">
    <source>
        <dbReference type="ARBA" id="ARBA00022840"/>
    </source>
</evidence>
<dbReference type="InterPro" id="IPR044304">
    <property type="entry name" value="NUBPL-like"/>
</dbReference>
<evidence type="ECO:0000256" key="6">
    <source>
        <dbReference type="HAMAP-Rule" id="MF_02040"/>
    </source>
</evidence>
<evidence type="ECO:0000313" key="7">
    <source>
        <dbReference type="EMBL" id="EAQ32019.1"/>
    </source>
</evidence>
<dbReference type="EMBL" id="AAMX01000009">
    <property type="protein sequence ID" value="EAQ32019.1"/>
    <property type="molecule type" value="Genomic_DNA"/>
</dbReference>
<accession>A0ABP2CQD8</accession>
<name>A0ABP2CQD8_9GAMM</name>
<dbReference type="InterPro" id="IPR000808">
    <property type="entry name" value="Mrp-like_CS"/>
</dbReference>
<dbReference type="SUPFAM" id="SSF52540">
    <property type="entry name" value="P-loop containing nucleoside triphosphate hydrolases"/>
    <property type="match status" value="1"/>
</dbReference>
<keyword evidence="8" id="KW-1185">Reference proteome</keyword>
<comment type="similarity">
    <text evidence="6">Belongs to the Mrp/NBP35 ATP-binding proteins family.</text>
</comment>